<sequence>MLPTGPLPVPGPLRSAKFNHGVFILENPPWPAQQLHADHPIPIYNLRLFQTLGMC</sequence>
<evidence type="ECO:0000313" key="1">
    <source>
        <dbReference type="EMBL" id="KAJ9078925.1"/>
    </source>
</evidence>
<reference evidence="1" key="1">
    <citation type="submission" date="2022-04" db="EMBL/GenBank/DDBJ databases">
        <title>Genome of the entomopathogenic fungus Entomophthora muscae.</title>
        <authorList>
            <person name="Elya C."/>
            <person name="Lovett B.R."/>
            <person name="Lee E."/>
            <person name="Macias A.M."/>
            <person name="Hajek A.E."/>
            <person name="De Bivort B.L."/>
            <person name="Kasson M.T."/>
            <person name="De Fine Licht H.H."/>
            <person name="Stajich J.E."/>
        </authorList>
    </citation>
    <scope>NUCLEOTIDE SEQUENCE</scope>
    <source>
        <strain evidence="1">Berkeley</strain>
    </source>
</reference>
<name>A0ACC2TVY8_9FUNG</name>
<organism evidence="1 2">
    <name type="scientific">Entomophthora muscae</name>
    <dbReference type="NCBI Taxonomy" id="34485"/>
    <lineage>
        <taxon>Eukaryota</taxon>
        <taxon>Fungi</taxon>
        <taxon>Fungi incertae sedis</taxon>
        <taxon>Zoopagomycota</taxon>
        <taxon>Entomophthoromycotina</taxon>
        <taxon>Entomophthoromycetes</taxon>
        <taxon>Entomophthorales</taxon>
        <taxon>Entomophthoraceae</taxon>
        <taxon>Entomophthora</taxon>
    </lineage>
</organism>
<evidence type="ECO:0000313" key="2">
    <source>
        <dbReference type="Proteomes" id="UP001165960"/>
    </source>
</evidence>
<dbReference type="EMBL" id="QTSX02002133">
    <property type="protein sequence ID" value="KAJ9078925.1"/>
    <property type="molecule type" value="Genomic_DNA"/>
</dbReference>
<gene>
    <name evidence="1" type="ORF">DSO57_1001676</name>
</gene>
<keyword evidence="2" id="KW-1185">Reference proteome</keyword>
<proteinExistence type="predicted"/>
<protein>
    <submittedName>
        <fullName evidence="1">Uncharacterized protein</fullName>
    </submittedName>
</protein>
<comment type="caution">
    <text evidence="1">The sequence shown here is derived from an EMBL/GenBank/DDBJ whole genome shotgun (WGS) entry which is preliminary data.</text>
</comment>
<accession>A0ACC2TVY8</accession>
<dbReference type="Proteomes" id="UP001165960">
    <property type="component" value="Unassembled WGS sequence"/>
</dbReference>